<dbReference type="EMBL" id="AJWK01034640">
    <property type="status" value="NOT_ANNOTATED_CDS"/>
    <property type="molecule type" value="Genomic_DNA"/>
</dbReference>
<dbReference type="VEuPathDB" id="VectorBase:LLOJ009874"/>
<dbReference type="AlphaFoldDB" id="A0A1B0EXV4"/>
<evidence type="ECO:0000313" key="8">
    <source>
        <dbReference type="EnsemblMetazoa" id="LLOJ009874-PA"/>
    </source>
</evidence>
<keyword evidence="2" id="KW-0719">Serine esterase</keyword>
<feature type="domain" description="Carboxylesterase type B" evidence="7">
    <location>
        <begin position="44"/>
        <end position="343"/>
    </location>
</feature>
<dbReference type="PANTHER" id="PTHR11559">
    <property type="entry name" value="CARBOXYLESTERASE"/>
    <property type="match status" value="1"/>
</dbReference>
<dbReference type="InterPro" id="IPR029058">
    <property type="entry name" value="AB_hydrolase_fold"/>
</dbReference>
<reference evidence="8" key="1">
    <citation type="submission" date="2020-05" db="UniProtKB">
        <authorList>
            <consortium name="EnsemblMetazoa"/>
        </authorList>
    </citation>
    <scope>IDENTIFICATION</scope>
    <source>
        <strain evidence="8">Jacobina</strain>
    </source>
</reference>
<dbReference type="PROSITE" id="PS00122">
    <property type="entry name" value="CARBOXYLESTERASE_B_1"/>
    <property type="match status" value="1"/>
</dbReference>
<evidence type="ECO:0000256" key="1">
    <source>
        <dbReference type="ARBA" id="ARBA00005964"/>
    </source>
</evidence>
<evidence type="ECO:0000256" key="3">
    <source>
        <dbReference type="ARBA" id="ARBA00022801"/>
    </source>
</evidence>
<protein>
    <recommendedName>
        <fullName evidence="6">Carboxylic ester hydrolase</fullName>
        <ecNumber evidence="6">3.1.1.-</ecNumber>
    </recommendedName>
</protein>
<evidence type="ECO:0000256" key="6">
    <source>
        <dbReference type="RuleBase" id="RU361235"/>
    </source>
</evidence>
<keyword evidence="4" id="KW-1015">Disulfide bond</keyword>
<dbReference type="EC" id="3.1.1.-" evidence="6"/>
<dbReference type="EnsemblMetazoa" id="LLOJ009874-RA">
    <property type="protein sequence ID" value="LLOJ009874-PA"/>
    <property type="gene ID" value="LLOJ009874"/>
</dbReference>
<keyword evidence="9" id="KW-1185">Reference proteome</keyword>
<keyword evidence="6" id="KW-0732">Signal</keyword>
<dbReference type="InterPro" id="IPR019826">
    <property type="entry name" value="Carboxylesterase_B_AS"/>
</dbReference>
<sequence>MQIQVVVLIITILWCCVACQSSGGECKFHIPHNGAQGTGIYSRGFCHFLGVPYARPIAAPWREFQVADGANLEDYPIKFWNFTQRAGNCTQYDFEERTIGGSDDCLYLNVYTQPWIDPQNPKAVLVWIHGGTFNFGSGYTDHADVPDAFVASNITVVTLNYRLGAMGFLYRVDEGIPENVGLLDQQEALRWIQHNIGHFGGDATRVTLMGWSAGSAAVSYHLYTPSNEGLFHAAIMMSGSFLNPWAYAPSPQECLVKLCNQMGISCNYPGYLREILTAAKLYKNLPFWITISFFGMPYPCFVPTGKLPQIVVKMKPPMDVPLMIGYTSHETLKLVDLNFMDTTGYDYTYPNAKQLNTIMDYLNFSLPEANQTDILVMADLIYGVVKFAEEYSKTAKSDTFLYKFSMPNAECHGDDLPFIFRENNDDGGLSKSSNNAKEITEENANLGTQMVRLWSNFVKFRKPTPVNDSLLNVKWNKFALNEGKLFLNIAQQLHMQNFVEDSSFSIWHGIYECLYYGNCISLPIFDTIPKH</sequence>
<dbReference type="VEuPathDB" id="VectorBase:LLONM1_003451"/>
<dbReference type="PROSITE" id="PS00941">
    <property type="entry name" value="CARBOXYLESTERASE_B_2"/>
    <property type="match status" value="1"/>
</dbReference>
<dbReference type="EMBL" id="AJWK01034641">
    <property type="status" value="NOT_ANNOTATED_CDS"/>
    <property type="molecule type" value="Genomic_DNA"/>
</dbReference>
<feature type="signal peptide" evidence="6">
    <location>
        <begin position="1"/>
        <end position="19"/>
    </location>
</feature>
<dbReference type="GO" id="GO:0052689">
    <property type="term" value="F:carboxylic ester hydrolase activity"/>
    <property type="evidence" value="ECO:0007669"/>
    <property type="project" value="UniProtKB-KW"/>
</dbReference>
<evidence type="ECO:0000256" key="5">
    <source>
        <dbReference type="ARBA" id="ARBA00023180"/>
    </source>
</evidence>
<organism evidence="8 9">
    <name type="scientific">Lutzomyia longipalpis</name>
    <name type="common">Sand fly</name>
    <dbReference type="NCBI Taxonomy" id="7200"/>
    <lineage>
        <taxon>Eukaryota</taxon>
        <taxon>Metazoa</taxon>
        <taxon>Ecdysozoa</taxon>
        <taxon>Arthropoda</taxon>
        <taxon>Hexapoda</taxon>
        <taxon>Insecta</taxon>
        <taxon>Pterygota</taxon>
        <taxon>Neoptera</taxon>
        <taxon>Endopterygota</taxon>
        <taxon>Diptera</taxon>
        <taxon>Nematocera</taxon>
        <taxon>Psychodoidea</taxon>
        <taxon>Psychodidae</taxon>
        <taxon>Lutzomyia</taxon>
        <taxon>Lutzomyia</taxon>
    </lineage>
</organism>
<comment type="similarity">
    <text evidence="1 6">Belongs to the type-B carboxylesterase/lipase family.</text>
</comment>
<dbReference type="InterPro" id="IPR050309">
    <property type="entry name" value="Type-B_Carboxylest/Lipase"/>
</dbReference>
<accession>A0A1B0EXV4</accession>
<dbReference type="Pfam" id="PF00135">
    <property type="entry name" value="COesterase"/>
    <property type="match status" value="2"/>
</dbReference>
<evidence type="ECO:0000256" key="2">
    <source>
        <dbReference type="ARBA" id="ARBA00022487"/>
    </source>
</evidence>
<proteinExistence type="inferred from homology"/>
<dbReference type="Proteomes" id="UP000092461">
    <property type="component" value="Unassembled WGS sequence"/>
</dbReference>
<feature type="domain" description="Carboxylesterase type B" evidence="7">
    <location>
        <begin position="381"/>
        <end position="507"/>
    </location>
</feature>
<keyword evidence="5" id="KW-0325">Glycoprotein</keyword>
<dbReference type="SUPFAM" id="SSF53474">
    <property type="entry name" value="alpha/beta-Hydrolases"/>
    <property type="match status" value="1"/>
</dbReference>
<keyword evidence="3 6" id="KW-0378">Hydrolase</keyword>
<evidence type="ECO:0000256" key="4">
    <source>
        <dbReference type="ARBA" id="ARBA00023157"/>
    </source>
</evidence>
<feature type="chain" id="PRO_5008445991" description="Carboxylic ester hydrolase" evidence="6">
    <location>
        <begin position="20"/>
        <end position="531"/>
    </location>
</feature>
<evidence type="ECO:0000313" key="9">
    <source>
        <dbReference type="Proteomes" id="UP000092461"/>
    </source>
</evidence>
<dbReference type="InterPro" id="IPR002018">
    <property type="entry name" value="CarbesteraseB"/>
</dbReference>
<name>A0A1B0EXV4_LUTLO</name>
<dbReference type="Gene3D" id="3.40.50.1820">
    <property type="entry name" value="alpha/beta hydrolase"/>
    <property type="match status" value="1"/>
</dbReference>
<evidence type="ECO:0000259" key="7">
    <source>
        <dbReference type="Pfam" id="PF00135"/>
    </source>
</evidence>
<dbReference type="InterPro" id="IPR019819">
    <property type="entry name" value="Carboxylesterase_B_CS"/>
</dbReference>